<accession>A0A8I1KJQ5</accession>
<dbReference type="PANTHER" id="PTHR34818:SF1">
    <property type="entry name" value="PROTEIN BLI-3"/>
    <property type="match status" value="1"/>
</dbReference>
<dbReference type="Proteomes" id="UP000623250">
    <property type="component" value="Unassembled WGS sequence"/>
</dbReference>
<feature type="domain" description="General stress protein FMN-binding split barrel" evidence="1">
    <location>
        <begin position="9"/>
        <end position="142"/>
    </location>
</feature>
<evidence type="ECO:0000313" key="3">
    <source>
        <dbReference type="Proteomes" id="UP000623250"/>
    </source>
</evidence>
<dbReference type="PANTHER" id="PTHR34818">
    <property type="entry name" value="PROTEIN BLI-3"/>
    <property type="match status" value="1"/>
</dbReference>
<dbReference type="EMBL" id="JAEMUK010000011">
    <property type="protein sequence ID" value="MBJ7543144.1"/>
    <property type="molecule type" value="Genomic_DNA"/>
</dbReference>
<evidence type="ECO:0000313" key="2">
    <source>
        <dbReference type="EMBL" id="MBJ7543144.1"/>
    </source>
</evidence>
<dbReference type="Gene3D" id="2.30.110.10">
    <property type="entry name" value="Electron Transport, Fmn-binding Protein, Chain A"/>
    <property type="match status" value="1"/>
</dbReference>
<dbReference type="InterPro" id="IPR012349">
    <property type="entry name" value="Split_barrel_FMN-bd"/>
</dbReference>
<keyword evidence="3" id="KW-1185">Reference proteome</keyword>
<dbReference type="Pfam" id="PF16242">
    <property type="entry name" value="Pyrid_ox_like"/>
    <property type="match status" value="1"/>
</dbReference>
<dbReference type="RefSeq" id="WP_037235065.1">
    <property type="nucleotide sequence ID" value="NZ_JAEMUK010000011.1"/>
</dbReference>
<organism evidence="2 3">
    <name type="scientific">Rhodomicrobium udaipurense</name>
    <dbReference type="NCBI Taxonomy" id="1202716"/>
    <lineage>
        <taxon>Bacteria</taxon>
        <taxon>Pseudomonadati</taxon>
        <taxon>Pseudomonadota</taxon>
        <taxon>Alphaproteobacteria</taxon>
        <taxon>Hyphomicrobiales</taxon>
        <taxon>Hyphomicrobiaceae</taxon>
        <taxon>Rhodomicrobium</taxon>
    </lineage>
</organism>
<protein>
    <submittedName>
        <fullName evidence="2">Pyridoxamine 5'-phosphate oxidase family protein</fullName>
    </submittedName>
</protein>
<sequence>MDTHQQGFAKLVTMIDAIEVGMLTTADEAGHMRSRPMATQRAEDGCLWFFTSRDSPKVEEIRKDCQVNVSYSDPANQIFVSVSGLARTLRDEARIRELWTGQAQRWFPEGPEDPRIALLSVEITAAEYWDVDACKMRALLKTNASPSELVAATEHKALS</sequence>
<dbReference type="InterPro" id="IPR038725">
    <property type="entry name" value="YdaG_split_barrel_FMN-bd"/>
</dbReference>
<dbReference type="SUPFAM" id="SSF50475">
    <property type="entry name" value="FMN-binding split barrel"/>
    <property type="match status" value="1"/>
</dbReference>
<evidence type="ECO:0000259" key="1">
    <source>
        <dbReference type="Pfam" id="PF16242"/>
    </source>
</evidence>
<proteinExistence type="predicted"/>
<dbReference type="AlphaFoldDB" id="A0A8I1KJQ5"/>
<gene>
    <name evidence="2" type="ORF">JDN41_06185</name>
</gene>
<comment type="caution">
    <text evidence="2">The sequence shown here is derived from an EMBL/GenBank/DDBJ whole genome shotgun (WGS) entry which is preliminary data.</text>
</comment>
<dbReference type="InterPro" id="IPR052917">
    <property type="entry name" value="Stress-Dev_Protein"/>
</dbReference>
<name>A0A8I1KJQ5_9HYPH</name>
<reference evidence="2 3" key="1">
    <citation type="submission" date="2020-12" db="EMBL/GenBank/DDBJ databases">
        <title>Revised draft genomes of Rhodomicrobium vannielii ATCC 17100 and Rhodomicrobium udaipurense JA643.</title>
        <authorList>
            <person name="Conners E.M."/>
            <person name="Davenport E.J."/>
            <person name="Bose A."/>
        </authorList>
    </citation>
    <scope>NUCLEOTIDE SEQUENCE [LARGE SCALE GENOMIC DNA]</scope>
    <source>
        <strain evidence="2 3">JA643</strain>
    </source>
</reference>